<protein>
    <submittedName>
        <fullName evidence="10">Cation transporter</fullName>
    </submittedName>
</protein>
<feature type="domain" description="Cation efflux protein transmembrane" evidence="8">
    <location>
        <begin position="20"/>
        <end position="218"/>
    </location>
</feature>
<dbReference type="Gene3D" id="1.20.1510.10">
    <property type="entry name" value="Cation efflux protein transmembrane domain"/>
    <property type="match status" value="1"/>
</dbReference>
<dbReference type="NCBIfam" id="TIGR01297">
    <property type="entry name" value="CDF"/>
    <property type="match status" value="1"/>
</dbReference>
<evidence type="ECO:0000259" key="8">
    <source>
        <dbReference type="Pfam" id="PF01545"/>
    </source>
</evidence>
<feature type="transmembrane region" description="Helical" evidence="7">
    <location>
        <begin position="17"/>
        <end position="38"/>
    </location>
</feature>
<evidence type="ECO:0000256" key="5">
    <source>
        <dbReference type="ARBA" id="ARBA00022989"/>
    </source>
</evidence>
<dbReference type="GO" id="GO:0008324">
    <property type="term" value="F:monoatomic cation transmembrane transporter activity"/>
    <property type="evidence" value="ECO:0007669"/>
    <property type="project" value="InterPro"/>
</dbReference>
<dbReference type="EMBL" id="JADILZ010000064">
    <property type="protein sequence ID" value="MBO8478656.1"/>
    <property type="molecule type" value="Genomic_DNA"/>
</dbReference>
<dbReference type="Proteomes" id="UP000823771">
    <property type="component" value="Unassembled WGS sequence"/>
</dbReference>
<dbReference type="Pfam" id="PF01545">
    <property type="entry name" value="Cation_efflux"/>
    <property type="match status" value="1"/>
</dbReference>
<keyword evidence="4 7" id="KW-0812">Transmembrane</keyword>
<dbReference type="SUPFAM" id="SSF161111">
    <property type="entry name" value="Cation efflux protein transmembrane domain-like"/>
    <property type="match status" value="1"/>
</dbReference>
<dbReference type="InterPro" id="IPR058533">
    <property type="entry name" value="Cation_efflux_TM"/>
</dbReference>
<keyword evidence="5 7" id="KW-1133">Transmembrane helix</keyword>
<evidence type="ECO:0000256" key="2">
    <source>
        <dbReference type="ARBA" id="ARBA00008114"/>
    </source>
</evidence>
<evidence type="ECO:0000256" key="3">
    <source>
        <dbReference type="ARBA" id="ARBA00022448"/>
    </source>
</evidence>
<dbReference type="FunFam" id="1.20.1510.10:FF:000006">
    <property type="entry name" value="Divalent cation efflux transporter"/>
    <property type="match status" value="1"/>
</dbReference>
<feature type="transmembrane region" description="Helical" evidence="7">
    <location>
        <begin position="167"/>
        <end position="184"/>
    </location>
</feature>
<feature type="transmembrane region" description="Helical" evidence="7">
    <location>
        <begin position="86"/>
        <end position="104"/>
    </location>
</feature>
<dbReference type="Pfam" id="PF16916">
    <property type="entry name" value="ZT_dimer"/>
    <property type="match status" value="1"/>
</dbReference>
<reference evidence="10" key="2">
    <citation type="journal article" date="2021" name="PeerJ">
        <title>Extensive microbial diversity within the chicken gut microbiome revealed by metagenomics and culture.</title>
        <authorList>
            <person name="Gilroy R."/>
            <person name="Ravi A."/>
            <person name="Getino M."/>
            <person name="Pursley I."/>
            <person name="Horton D.L."/>
            <person name="Alikhan N.F."/>
            <person name="Baker D."/>
            <person name="Gharbi K."/>
            <person name="Hall N."/>
            <person name="Watson M."/>
            <person name="Adriaenssens E.M."/>
            <person name="Foster-Nyarko E."/>
            <person name="Jarju S."/>
            <person name="Secka A."/>
            <person name="Antonio M."/>
            <person name="Oren A."/>
            <person name="Chaudhuri R.R."/>
            <person name="La Ragione R."/>
            <person name="Hildebrand F."/>
            <person name="Pallen M.J."/>
        </authorList>
    </citation>
    <scope>NUCLEOTIDE SEQUENCE</scope>
    <source>
        <strain evidence="10">2478</strain>
    </source>
</reference>
<evidence type="ECO:0000256" key="6">
    <source>
        <dbReference type="ARBA" id="ARBA00023136"/>
    </source>
</evidence>
<dbReference type="AlphaFoldDB" id="A0A9D9IUW0"/>
<proteinExistence type="inferred from homology"/>
<feature type="domain" description="Cation efflux protein cytoplasmic" evidence="9">
    <location>
        <begin position="222"/>
        <end position="299"/>
    </location>
</feature>
<reference evidence="10" key="1">
    <citation type="submission" date="2020-10" db="EMBL/GenBank/DDBJ databases">
        <authorList>
            <person name="Gilroy R."/>
        </authorList>
    </citation>
    <scope>NUCLEOTIDE SEQUENCE</scope>
    <source>
        <strain evidence="10">2478</strain>
    </source>
</reference>
<evidence type="ECO:0000256" key="1">
    <source>
        <dbReference type="ARBA" id="ARBA00004141"/>
    </source>
</evidence>
<comment type="caution">
    <text evidence="10">The sequence shown here is derived from an EMBL/GenBank/DDBJ whole genome shotgun (WGS) entry which is preliminary data.</text>
</comment>
<gene>
    <name evidence="10" type="ORF">IAB80_07195</name>
</gene>
<evidence type="ECO:0000256" key="7">
    <source>
        <dbReference type="SAM" id="Phobius"/>
    </source>
</evidence>
<dbReference type="InterPro" id="IPR050291">
    <property type="entry name" value="CDF_Transporter"/>
</dbReference>
<dbReference type="InterPro" id="IPR027470">
    <property type="entry name" value="Cation_efflux_CTD"/>
</dbReference>
<dbReference type="SUPFAM" id="SSF160240">
    <property type="entry name" value="Cation efflux protein cytoplasmic domain-like"/>
    <property type="match status" value="1"/>
</dbReference>
<evidence type="ECO:0000259" key="9">
    <source>
        <dbReference type="Pfam" id="PF16916"/>
    </source>
</evidence>
<comment type="similarity">
    <text evidence="2">Belongs to the cation diffusion facilitator (CDF) transporter (TC 2.A.4) family.</text>
</comment>
<comment type="subcellular location">
    <subcellularLocation>
        <location evidence="1">Membrane</location>
        <topology evidence="1">Multi-pass membrane protein</topology>
    </subcellularLocation>
</comment>
<dbReference type="InterPro" id="IPR027469">
    <property type="entry name" value="Cation_efflux_TMD_sf"/>
</dbReference>
<dbReference type="Gene3D" id="3.30.70.1350">
    <property type="entry name" value="Cation efflux protein, cytoplasmic domain"/>
    <property type="match status" value="1"/>
</dbReference>
<accession>A0A9D9IUW0</accession>
<dbReference type="PANTHER" id="PTHR43840:SF15">
    <property type="entry name" value="MITOCHONDRIAL METAL TRANSPORTER 1-RELATED"/>
    <property type="match status" value="1"/>
</dbReference>
<evidence type="ECO:0000313" key="10">
    <source>
        <dbReference type="EMBL" id="MBO8478656.1"/>
    </source>
</evidence>
<keyword evidence="3" id="KW-0813">Transport</keyword>
<dbReference type="PANTHER" id="PTHR43840">
    <property type="entry name" value="MITOCHONDRIAL METAL TRANSPORTER 1-RELATED"/>
    <property type="match status" value="1"/>
</dbReference>
<dbReference type="InterPro" id="IPR002524">
    <property type="entry name" value="Cation_efflux"/>
</dbReference>
<sequence length="304" mass="32187">MSVGIPVEEREKRITRVTLLGSVVNLVLSVGKVLAGVFGHSAAMIADGIHSISDLASDIVVLVFVRISSKGEDRDHEYGHGKFETLATLIMSLILIVVAAQLMASGIRTIAGVLSGEAIPSPKYIALVAAVVSIVSKEWLYRYTVKAGNKLDSPVVVANAWHHRSDALSSVGSLVGIAGAMFLGSKWTMLDPLASCCISIAIFVVAVKMAVPSLKELLDVSLPQDMEQKIIAVSSAVPGVMNVHGLKTRRNGPSIIIEAHIVVDPSITVVQAHNIATAVEDALKHSFGNETQISLHIEPGVNAR</sequence>
<dbReference type="GO" id="GO:0016020">
    <property type="term" value="C:membrane"/>
    <property type="evidence" value="ECO:0007669"/>
    <property type="project" value="UniProtKB-SubCell"/>
</dbReference>
<evidence type="ECO:0000256" key="4">
    <source>
        <dbReference type="ARBA" id="ARBA00022692"/>
    </source>
</evidence>
<dbReference type="InterPro" id="IPR036837">
    <property type="entry name" value="Cation_efflux_CTD_sf"/>
</dbReference>
<organism evidence="10 11">
    <name type="scientific">Candidatus Cryptobacteroides excrementipullorum</name>
    <dbReference type="NCBI Taxonomy" id="2840761"/>
    <lineage>
        <taxon>Bacteria</taxon>
        <taxon>Pseudomonadati</taxon>
        <taxon>Bacteroidota</taxon>
        <taxon>Bacteroidia</taxon>
        <taxon>Bacteroidales</taxon>
        <taxon>Candidatus Cryptobacteroides</taxon>
    </lineage>
</organism>
<evidence type="ECO:0000313" key="11">
    <source>
        <dbReference type="Proteomes" id="UP000823771"/>
    </source>
</evidence>
<feature type="transmembrane region" description="Helical" evidence="7">
    <location>
        <begin position="190"/>
        <end position="211"/>
    </location>
</feature>
<name>A0A9D9IUW0_9BACT</name>
<keyword evidence="6 7" id="KW-0472">Membrane</keyword>